<name>A0ABS7I7A3_9HYPH</name>
<evidence type="ECO:0000259" key="1">
    <source>
        <dbReference type="Pfam" id="PF01797"/>
    </source>
</evidence>
<organism evidence="2 3">
    <name type="scientific">Bartonella raoultii</name>
    <dbReference type="NCBI Taxonomy" id="1457020"/>
    <lineage>
        <taxon>Bacteria</taxon>
        <taxon>Pseudomonadati</taxon>
        <taxon>Pseudomonadota</taxon>
        <taxon>Alphaproteobacteria</taxon>
        <taxon>Hyphomicrobiales</taxon>
        <taxon>Bartonellaceae</taxon>
        <taxon>Bartonella</taxon>
    </lineage>
</organism>
<evidence type="ECO:0000313" key="3">
    <source>
        <dbReference type="Proteomes" id="UP000746918"/>
    </source>
</evidence>
<gene>
    <name evidence="2" type="ORF">K3248_07070</name>
</gene>
<reference evidence="2 3" key="1">
    <citation type="submission" date="2021-08" db="EMBL/GenBank/DDBJ databases">
        <title>Bartonella raoulti 094 sp. nov.</title>
        <authorList>
            <person name="Zgheib R."/>
            <person name="Hammoud A."/>
        </authorList>
    </citation>
    <scope>NUCLEOTIDE SEQUENCE [LARGE SCALE GENOMIC DNA]</scope>
    <source>
        <strain evidence="2 3">094</strain>
    </source>
</reference>
<dbReference type="EMBL" id="JAIFRO010000007">
    <property type="protein sequence ID" value="MBX4336347.1"/>
    <property type="molecule type" value="Genomic_DNA"/>
</dbReference>
<dbReference type="Gene3D" id="3.30.70.1290">
    <property type="entry name" value="Transposase IS200-like"/>
    <property type="match status" value="1"/>
</dbReference>
<dbReference type="InterPro" id="IPR002686">
    <property type="entry name" value="Transposase_17"/>
</dbReference>
<proteinExistence type="predicted"/>
<dbReference type="Proteomes" id="UP000746918">
    <property type="component" value="Unassembled WGS sequence"/>
</dbReference>
<comment type="caution">
    <text evidence="2">The sequence shown here is derived from an EMBL/GenBank/DDBJ whole genome shotgun (WGS) entry which is preliminary data.</text>
</comment>
<protein>
    <submittedName>
        <fullName evidence="2">Transposase</fullName>
    </submittedName>
</protein>
<accession>A0ABS7I7A3</accession>
<dbReference type="InterPro" id="IPR036515">
    <property type="entry name" value="Transposase_17_sf"/>
</dbReference>
<evidence type="ECO:0000313" key="2">
    <source>
        <dbReference type="EMBL" id="MBX4336347.1"/>
    </source>
</evidence>
<sequence>MKTEKCAPQKLWGGHLWSPSYFASSCGNAPIDIIRQYIQKQNTPDM</sequence>
<dbReference type="PROSITE" id="PS51257">
    <property type="entry name" value="PROKAR_LIPOPROTEIN"/>
    <property type="match status" value="1"/>
</dbReference>
<dbReference type="Pfam" id="PF01797">
    <property type="entry name" value="Y1_Tnp"/>
    <property type="match status" value="1"/>
</dbReference>
<keyword evidence="3" id="KW-1185">Reference proteome</keyword>
<feature type="domain" description="Transposase IS200-like" evidence="1">
    <location>
        <begin position="5"/>
        <end position="41"/>
    </location>
</feature>
<dbReference type="SUPFAM" id="SSF143422">
    <property type="entry name" value="Transposase IS200-like"/>
    <property type="match status" value="1"/>
</dbReference>